<dbReference type="Proteomes" id="UP000181980">
    <property type="component" value="Unassembled WGS sequence"/>
</dbReference>
<gene>
    <name evidence="5" type="ORF">SAMN04488561_5072</name>
</gene>
<dbReference type="OrthoDB" id="70840at2"/>
<feature type="domain" description="N-acetyltransferase" evidence="4">
    <location>
        <begin position="145"/>
        <end position="294"/>
    </location>
</feature>
<evidence type="ECO:0000256" key="2">
    <source>
        <dbReference type="ARBA" id="ARBA00023315"/>
    </source>
</evidence>
<dbReference type="EMBL" id="FNUC01000004">
    <property type="protein sequence ID" value="SEF15768.1"/>
    <property type="molecule type" value="Genomic_DNA"/>
</dbReference>
<proteinExistence type="predicted"/>
<organism evidence="5 6">
    <name type="scientific">Jiangella alba</name>
    <dbReference type="NCBI Taxonomy" id="561176"/>
    <lineage>
        <taxon>Bacteria</taxon>
        <taxon>Bacillati</taxon>
        <taxon>Actinomycetota</taxon>
        <taxon>Actinomycetes</taxon>
        <taxon>Jiangellales</taxon>
        <taxon>Jiangellaceae</taxon>
        <taxon>Jiangella</taxon>
    </lineage>
</organism>
<protein>
    <submittedName>
        <fullName evidence="5">MarR family protein</fullName>
    </submittedName>
</protein>
<dbReference type="SUPFAM" id="SSF55729">
    <property type="entry name" value="Acyl-CoA N-acyltransferases (Nat)"/>
    <property type="match status" value="1"/>
</dbReference>
<dbReference type="Gene3D" id="3.40.630.30">
    <property type="match status" value="1"/>
</dbReference>
<dbReference type="STRING" id="561176.SAMN04488561_5072"/>
<evidence type="ECO:0000313" key="6">
    <source>
        <dbReference type="Proteomes" id="UP000181980"/>
    </source>
</evidence>
<evidence type="ECO:0000313" key="5">
    <source>
        <dbReference type="EMBL" id="SEF15768.1"/>
    </source>
</evidence>
<name>A0A1H5PRB7_9ACTN</name>
<dbReference type="GO" id="GO:0016747">
    <property type="term" value="F:acyltransferase activity, transferring groups other than amino-acyl groups"/>
    <property type="evidence" value="ECO:0007669"/>
    <property type="project" value="InterPro"/>
</dbReference>
<dbReference type="PANTHER" id="PTHR43877:SF2">
    <property type="entry name" value="AMINOALKYLPHOSPHONATE N-ACETYLTRANSFERASE-RELATED"/>
    <property type="match status" value="1"/>
</dbReference>
<sequence length="295" mass="32337">MDETMVAQVRRFNRVVTQQVGALNDHFLARDRPLGESRLLWEIGDGRDVRSLRAALDLDSGYVSRLLRSLEAAGLVTTERGAEDRRVTLARLTPAGRAEKRLLDERSDDLATQLLDALDGRQRDRLVAAMADVERLLTAATVRFAVTDPDDPVAQHCLRAYAAELDVRFDGGFSLDRGIRADAADLRPPAGLLLVAMLHTTPVGCGVLLFHGAGPAHLKRMWVDASARGLGLGRRLLAELERHAAEAGAPAVRLETNAALTEAIALYRSAGYAEVPAFNAEPYAHHWFEKPLLRQ</sequence>
<keyword evidence="2" id="KW-0012">Acyltransferase</keyword>
<feature type="domain" description="HTH marR-type" evidence="3">
    <location>
        <begin position="1"/>
        <end position="135"/>
    </location>
</feature>
<dbReference type="InterPro" id="IPR000835">
    <property type="entry name" value="HTH_MarR-typ"/>
</dbReference>
<dbReference type="Gene3D" id="1.10.10.10">
    <property type="entry name" value="Winged helix-like DNA-binding domain superfamily/Winged helix DNA-binding domain"/>
    <property type="match status" value="1"/>
</dbReference>
<dbReference type="PROSITE" id="PS50995">
    <property type="entry name" value="HTH_MARR_2"/>
    <property type="match status" value="1"/>
</dbReference>
<dbReference type="GO" id="GO:0003700">
    <property type="term" value="F:DNA-binding transcription factor activity"/>
    <property type="evidence" value="ECO:0007669"/>
    <property type="project" value="InterPro"/>
</dbReference>
<dbReference type="Pfam" id="PF00583">
    <property type="entry name" value="Acetyltransf_1"/>
    <property type="match status" value="1"/>
</dbReference>
<keyword evidence="1" id="KW-0808">Transferase</keyword>
<dbReference type="Pfam" id="PF12802">
    <property type="entry name" value="MarR_2"/>
    <property type="match status" value="1"/>
</dbReference>
<dbReference type="RefSeq" id="WP_069109113.1">
    <property type="nucleotide sequence ID" value="NZ_FNUC01000004.1"/>
</dbReference>
<evidence type="ECO:0000259" key="4">
    <source>
        <dbReference type="PROSITE" id="PS51186"/>
    </source>
</evidence>
<accession>A0A1H5PRB7</accession>
<evidence type="ECO:0000259" key="3">
    <source>
        <dbReference type="PROSITE" id="PS50995"/>
    </source>
</evidence>
<evidence type="ECO:0000256" key="1">
    <source>
        <dbReference type="ARBA" id="ARBA00022679"/>
    </source>
</evidence>
<dbReference type="PROSITE" id="PS51186">
    <property type="entry name" value="GNAT"/>
    <property type="match status" value="1"/>
</dbReference>
<reference evidence="6" key="1">
    <citation type="submission" date="2016-10" db="EMBL/GenBank/DDBJ databases">
        <authorList>
            <person name="Varghese N."/>
            <person name="Submissions S."/>
        </authorList>
    </citation>
    <scope>NUCLEOTIDE SEQUENCE [LARGE SCALE GENOMIC DNA]</scope>
    <source>
        <strain evidence="6">DSM 45237</strain>
    </source>
</reference>
<dbReference type="InterPro" id="IPR036388">
    <property type="entry name" value="WH-like_DNA-bd_sf"/>
</dbReference>
<dbReference type="SUPFAM" id="SSF46785">
    <property type="entry name" value="Winged helix' DNA-binding domain"/>
    <property type="match status" value="1"/>
</dbReference>
<dbReference type="InterPro" id="IPR016181">
    <property type="entry name" value="Acyl_CoA_acyltransferase"/>
</dbReference>
<dbReference type="AlphaFoldDB" id="A0A1H5PRB7"/>
<dbReference type="PANTHER" id="PTHR43877">
    <property type="entry name" value="AMINOALKYLPHOSPHONATE N-ACETYLTRANSFERASE-RELATED-RELATED"/>
    <property type="match status" value="1"/>
</dbReference>
<dbReference type="InterPro" id="IPR036390">
    <property type="entry name" value="WH_DNA-bd_sf"/>
</dbReference>
<dbReference type="SMART" id="SM00347">
    <property type="entry name" value="HTH_MARR"/>
    <property type="match status" value="1"/>
</dbReference>
<dbReference type="InterPro" id="IPR050832">
    <property type="entry name" value="Bact_Acetyltransf"/>
</dbReference>
<keyword evidence="6" id="KW-1185">Reference proteome</keyword>
<dbReference type="InterPro" id="IPR000182">
    <property type="entry name" value="GNAT_dom"/>
</dbReference>